<evidence type="ECO:0000256" key="2">
    <source>
        <dbReference type="SAM" id="SignalP"/>
    </source>
</evidence>
<evidence type="ECO:0000256" key="1">
    <source>
        <dbReference type="SAM" id="MobiDB-lite"/>
    </source>
</evidence>
<keyword evidence="2" id="KW-0732">Signal</keyword>
<dbReference type="Proteomes" id="UP001281761">
    <property type="component" value="Unassembled WGS sequence"/>
</dbReference>
<comment type="caution">
    <text evidence="3">The sequence shown here is derived from an EMBL/GenBank/DDBJ whole genome shotgun (WGS) entry which is preliminary data.</text>
</comment>
<feature type="region of interest" description="Disordered" evidence="1">
    <location>
        <begin position="64"/>
        <end position="86"/>
    </location>
</feature>
<feature type="chain" id="PRO_5047048020" evidence="2">
    <location>
        <begin position="23"/>
        <end position="86"/>
    </location>
</feature>
<gene>
    <name evidence="3" type="ORF">BLNAU_23350</name>
</gene>
<proteinExistence type="predicted"/>
<feature type="signal peptide" evidence="2">
    <location>
        <begin position="1"/>
        <end position="22"/>
    </location>
</feature>
<evidence type="ECO:0000313" key="3">
    <source>
        <dbReference type="EMBL" id="KAK2941728.1"/>
    </source>
</evidence>
<reference evidence="3 4" key="1">
    <citation type="journal article" date="2022" name="bioRxiv">
        <title>Genomics of Preaxostyla Flagellates Illuminates Evolutionary Transitions and the Path Towards Mitochondrial Loss.</title>
        <authorList>
            <person name="Novak L.V.F."/>
            <person name="Treitli S.C."/>
            <person name="Pyrih J."/>
            <person name="Halakuc P."/>
            <person name="Pipaliya S.V."/>
            <person name="Vacek V."/>
            <person name="Brzon O."/>
            <person name="Soukal P."/>
            <person name="Eme L."/>
            <person name="Dacks J.B."/>
            <person name="Karnkowska A."/>
            <person name="Elias M."/>
            <person name="Hampl V."/>
        </authorList>
    </citation>
    <scope>NUCLEOTIDE SEQUENCE [LARGE SCALE GENOMIC DNA]</scope>
    <source>
        <strain evidence="3">NAU3</strain>
        <tissue evidence="3">Gut</tissue>
    </source>
</reference>
<keyword evidence="4" id="KW-1185">Reference proteome</keyword>
<dbReference type="EMBL" id="JARBJD010000470">
    <property type="protein sequence ID" value="KAK2941728.1"/>
    <property type="molecule type" value="Genomic_DNA"/>
</dbReference>
<organism evidence="3 4">
    <name type="scientific">Blattamonas nauphoetae</name>
    <dbReference type="NCBI Taxonomy" id="2049346"/>
    <lineage>
        <taxon>Eukaryota</taxon>
        <taxon>Metamonada</taxon>
        <taxon>Preaxostyla</taxon>
        <taxon>Oxymonadida</taxon>
        <taxon>Blattamonas</taxon>
    </lineage>
</organism>
<protein>
    <submittedName>
        <fullName evidence="3">Uncharacterized protein</fullName>
    </submittedName>
</protein>
<evidence type="ECO:0000313" key="4">
    <source>
        <dbReference type="Proteomes" id="UP001281761"/>
    </source>
</evidence>
<accession>A0ABQ9WQX1</accession>
<sequence>MGLRSLPCRSLLSLVLFTSSTPDRDDPFVLQFENVVSVMVTDCWAAMVAVRIDVDDDDEKEVKEQELMERDPDWPKEINEFEKEET</sequence>
<name>A0ABQ9WQX1_9EUKA</name>